<evidence type="ECO:0000313" key="2">
    <source>
        <dbReference type="EMBL" id="CAG6790119.1"/>
    </source>
</evidence>
<feature type="transmembrane region" description="Helical" evidence="1">
    <location>
        <begin position="114"/>
        <end position="140"/>
    </location>
</feature>
<proteinExistence type="predicted"/>
<dbReference type="AlphaFoldDB" id="A0A8D9BVN1"/>
<reference evidence="2" key="1">
    <citation type="submission" date="2021-05" db="EMBL/GenBank/DDBJ databases">
        <authorList>
            <person name="Alioto T."/>
            <person name="Alioto T."/>
            <person name="Gomez Garrido J."/>
        </authorList>
    </citation>
    <scope>NUCLEOTIDE SEQUENCE</scope>
</reference>
<name>A0A8D9BVN1_9HEMI</name>
<dbReference type="EMBL" id="HBUF01668346">
    <property type="protein sequence ID" value="CAG6790119.1"/>
    <property type="molecule type" value="Transcribed_RNA"/>
</dbReference>
<organism evidence="2">
    <name type="scientific">Cacopsylla melanoneura</name>
    <dbReference type="NCBI Taxonomy" id="428564"/>
    <lineage>
        <taxon>Eukaryota</taxon>
        <taxon>Metazoa</taxon>
        <taxon>Ecdysozoa</taxon>
        <taxon>Arthropoda</taxon>
        <taxon>Hexapoda</taxon>
        <taxon>Insecta</taxon>
        <taxon>Pterygota</taxon>
        <taxon>Neoptera</taxon>
        <taxon>Paraneoptera</taxon>
        <taxon>Hemiptera</taxon>
        <taxon>Sternorrhyncha</taxon>
        <taxon>Psylloidea</taxon>
        <taxon>Psyllidae</taxon>
        <taxon>Psyllinae</taxon>
        <taxon>Cacopsylla</taxon>
    </lineage>
</organism>
<accession>A0A8D9BVN1</accession>
<keyword evidence="1" id="KW-1133">Transmembrane helix</keyword>
<sequence length="150" mass="17386">MFEPAHLGNEFQQERVQNYVNQGKGILGFFCPRQFAMTSTMLLKKSAFLRLYSDIVDEAITEKRSLPISTEDRIRFRFFAQTRRVVSCFAVFVAVTCAFLVLNTKFYSPSVATLIFPSLIYIEYTDSWVYGVMFGLQVCYTNKPRGRRVQ</sequence>
<feature type="transmembrane region" description="Helical" evidence="1">
    <location>
        <begin position="85"/>
        <end position="102"/>
    </location>
</feature>
<keyword evidence="1" id="KW-0472">Membrane</keyword>
<protein>
    <submittedName>
        <fullName evidence="2">Uncharacterized protein</fullName>
    </submittedName>
</protein>
<evidence type="ECO:0000256" key="1">
    <source>
        <dbReference type="SAM" id="Phobius"/>
    </source>
</evidence>
<keyword evidence="1" id="KW-0812">Transmembrane</keyword>